<comment type="caution">
    <text evidence="9">The sequence shown here is derived from an EMBL/GenBank/DDBJ whole genome shotgun (WGS) entry which is preliminary data.</text>
</comment>
<evidence type="ECO:0000256" key="4">
    <source>
        <dbReference type="ARBA" id="ARBA00022692"/>
    </source>
</evidence>
<keyword evidence="2" id="KW-0813">Transport</keyword>
<feature type="transmembrane region" description="Helical" evidence="8">
    <location>
        <begin position="93"/>
        <end position="112"/>
    </location>
</feature>
<dbReference type="EMBL" id="JBBNOP010000002">
    <property type="protein sequence ID" value="MEQ3361885.1"/>
    <property type="molecule type" value="Genomic_DNA"/>
</dbReference>
<dbReference type="PANTHER" id="PTHR30561:SF0">
    <property type="entry name" value="GUANIDINIUM EXPORTER"/>
    <property type="match status" value="1"/>
</dbReference>
<organism evidence="9 10">
    <name type="scientific">Raoultibacter massiliensis</name>
    <dbReference type="NCBI Taxonomy" id="1852371"/>
    <lineage>
        <taxon>Bacteria</taxon>
        <taxon>Bacillati</taxon>
        <taxon>Actinomycetota</taxon>
        <taxon>Coriobacteriia</taxon>
        <taxon>Eggerthellales</taxon>
        <taxon>Eggerthellaceae</taxon>
        <taxon>Raoultibacter</taxon>
    </lineage>
</organism>
<keyword evidence="4 7" id="KW-0812">Transmembrane</keyword>
<reference evidence="9 10" key="1">
    <citation type="submission" date="2024-04" db="EMBL/GenBank/DDBJ databases">
        <title>Human intestinal bacterial collection.</title>
        <authorList>
            <person name="Pauvert C."/>
            <person name="Hitch T.C.A."/>
            <person name="Clavel T."/>
        </authorList>
    </citation>
    <scope>NUCLEOTIDE SEQUENCE [LARGE SCALE GENOMIC DNA]</scope>
    <source>
        <strain evidence="9 10">CLA-KB-H42</strain>
    </source>
</reference>
<feature type="transmembrane region" description="Helical" evidence="8">
    <location>
        <begin position="39"/>
        <end position="59"/>
    </location>
</feature>
<keyword evidence="6 8" id="KW-0472">Membrane</keyword>
<dbReference type="InterPro" id="IPR037185">
    <property type="entry name" value="EmrE-like"/>
</dbReference>
<comment type="similarity">
    <text evidence="7">Belongs to the drug/metabolite transporter (DMT) superfamily. Small multidrug resistance (SMR) (TC 2.A.7.1) family.</text>
</comment>
<evidence type="ECO:0000256" key="7">
    <source>
        <dbReference type="RuleBase" id="RU003942"/>
    </source>
</evidence>
<evidence type="ECO:0000313" key="10">
    <source>
        <dbReference type="Proteomes" id="UP001487305"/>
    </source>
</evidence>
<keyword evidence="3" id="KW-1003">Cell membrane</keyword>
<accession>A0ABV1J9Y2</accession>
<dbReference type="PANTHER" id="PTHR30561">
    <property type="entry name" value="SMR FAMILY PROTON-DEPENDENT DRUG EFFLUX TRANSPORTER SUGE"/>
    <property type="match status" value="1"/>
</dbReference>
<evidence type="ECO:0000256" key="1">
    <source>
        <dbReference type="ARBA" id="ARBA00004651"/>
    </source>
</evidence>
<comment type="subcellular location">
    <subcellularLocation>
        <location evidence="1 7">Cell membrane</location>
        <topology evidence="1 7">Multi-pass membrane protein</topology>
    </subcellularLocation>
</comment>
<keyword evidence="5 8" id="KW-1133">Transmembrane helix</keyword>
<feature type="transmembrane region" description="Helical" evidence="8">
    <location>
        <begin position="66"/>
        <end position="87"/>
    </location>
</feature>
<evidence type="ECO:0000256" key="3">
    <source>
        <dbReference type="ARBA" id="ARBA00022475"/>
    </source>
</evidence>
<evidence type="ECO:0000256" key="2">
    <source>
        <dbReference type="ARBA" id="ARBA00022448"/>
    </source>
</evidence>
<keyword evidence="10" id="KW-1185">Reference proteome</keyword>
<dbReference type="SUPFAM" id="SSF103481">
    <property type="entry name" value="Multidrug resistance efflux transporter EmrE"/>
    <property type="match status" value="1"/>
</dbReference>
<gene>
    <name evidence="9" type="ORF">AAA083_02715</name>
</gene>
<proteinExistence type="inferred from homology"/>
<protein>
    <submittedName>
        <fullName evidence="9">Multidrug efflux SMR transporter</fullName>
    </submittedName>
</protein>
<dbReference type="InterPro" id="IPR045324">
    <property type="entry name" value="Small_multidrug_res"/>
</dbReference>
<sequence length="115" mass="12571">MLFCWEWFFMNWVILIIAGLFETFWAYQLKLSDGFSKLMPSILTIIGMIISFGLLAHALKTLPLSVGYAVWTGIGIVGAAILGIVFLKEPASAVKIICILLIGAGIIGLNLTTHE</sequence>
<dbReference type="Gene3D" id="1.10.3730.20">
    <property type="match status" value="1"/>
</dbReference>
<dbReference type="Pfam" id="PF00893">
    <property type="entry name" value="Multi_Drug_Res"/>
    <property type="match status" value="1"/>
</dbReference>
<dbReference type="Proteomes" id="UP001487305">
    <property type="component" value="Unassembled WGS sequence"/>
</dbReference>
<evidence type="ECO:0000313" key="9">
    <source>
        <dbReference type="EMBL" id="MEQ3361885.1"/>
    </source>
</evidence>
<dbReference type="InterPro" id="IPR000390">
    <property type="entry name" value="Small_drug/metabolite_transptr"/>
</dbReference>
<name>A0ABV1J9Y2_9ACTN</name>
<evidence type="ECO:0000256" key="5">
    <source>
        <dbReference type="ARBA" id="ARBA00022989"/>
    </source>
</evidence>
<evidence type="ECO:0000256" key="6">
    <source>
        <dbReference type="ARBA" id="ARBA00023136"/>
    </source>
</evidence>
<evidence type="ECO:0000256" key="8">
    <source>
        <dbReference type="SAM" id="Phobius"/>
    </source>
</evidence>
<feature type="transmembrane region" description="Helical" evidence="8">
    <location>
        <begin position="7"/>
        <end position="27"/>
    </location>
</feature>
<dbReference type="RefSeq" id="WP_281255960.1">
    <property type="nucleotide sequence ID" value="NZ_LT962670.1"/>
</dbReference>